<protein>
    <submittedName>
        <fullName evidence="5">Leucine-rich repeat-containing protein 47-like</fullName>
    </submittedName>
</protein>
<feature type="region of interest" description="Disordered" evidence="3">
    <location>
        <begin position="250"/>
        <end position="275"/>
    </location>
</feature>
<dbReference type="AlphaFoldDB" id="A0A6F9DJZ6"/>
<dbReference type="Gene3D" id="3.50.40.10">
    <property type="entry name" value="Phenylalanyl-trna Synthetase, Chain B, domain 3"/>
    <property type="match status" value="1"/>
</dbReference>
<dbReference type="InterPro" id="IPR032675">
    <property type="entry name" value="LRR_dom_sf"/>
</dbReference>
<dbReference type="InterPro" id="IPR001611">
    <property type="entry name" value="Leu-rich_rpt"/>
</dbReference>
<proteinExistence type="evidence at transcript level"/>
<evidence type="ECO:0000256" key="1">
    <source>
        <dbReference type="ARBA" id="ARBA00022614"/>
    </source>
</evidence>
<dbReference type="PANTHER" id="PTHR10947:SF3">
    <property type="entry name" value="LEUCINE-RICH REPEAT-CONTAINING PROTEIN 47"/>
    <property type="match status" value="1"/>
</dbReference>
<dbReference type="InterPro" id="IPR045060">
    <property type="entry name" value="Phe-tRNA-ligase_IIc_bsu"/>
</dbReference>
<keyword evidence="2" id="KW-0677">Repeat</keyword>
<dbReference type="PANTHER" id="PTHR10947">
    <property type="entry name" value="PHENYLALANYL-TRNA SYNTHETASE BETA CHAIN AND LEUCINE-RICH REPEAT-CONTAINING PROTEIN 47"/>
    <property type="match status" value="1"/>
</dbReference>
<dbReference type="Gene3D" id="3.80.10.10">
    <property type="entry name" value="Ribonuclease Inhibitor"/>
    <property type="match status" value="2"/>
</dbReference>
<dbReference type="SMART" id="SM00369">
    <property type="entry name" value="LRR_TYP"/>
    <property type="match status" value="5"/>
</dbReference>
<dbReference type="SUPFAM" id="SSF52058">
    <property type="entry name" value="L domain-like"/>
    <property type="match status" value="1"/>
</dbReference>
<evidence type="ECO:0000313" key="5">
    <source>
        <dbReference type="EMBL" id="CAB3263521.1"/>
    </source>
</evidence>
<dbReference type="InterPro" id="IPR020825">
    <property type="entry name" value="Phe-tRNA_synthase-like_B3/B4"/>
</dbReference>
<dbReference type="Pfam" id="PF23598">
    <property type="entry name" value="LRR_14"/>
    <property type="match status" value="1"/>
</dbReference>
<dbReference type="SMART" id="SM00364">
    <property type="entry name" value="LRR_BAC"/>
    <property type="match status" value="3"/>
</dbReference>
<accession>A0A6F9DJZ6</accession>
<dbReference type="GO" id="GO:0004826">
    <property type="term" value="F:phenylalanine-tRNA ligase activity"/>
    <property type="evidence" value="ECO:0007669"/>
    <property type="project" value="InterPro"/>
</dbReference>
<organism evidence="5">
    <name type="scientific">Phallusia mammillata</name>
    <dbReference type="NCBI Taxonomy" id="59560"/>
    <lineage>
        <taxon>Eukaryota</taxon>
        <taxon>Metazoa</taxon>
        <taxon>Chordata</taxon>
        <taxon>Tunicata</taxon>
        <taxon>Ascidiacea</taxon>
        <taxon>Phlebobranchia</taxon>
        <taxon>Ascidiidae</taxon>
        <taxon>Phallusia</taxon>
    </lineage>
</organism>
<keyword evidence="1" id="KW-0433">Leucine-rich repeat</keyword>
<reference evidence="5" key="1">
    <citation type="submission" date="2020-04" db="EMBL/GenBank/DDBJ databases">
        <authorList>
            <person name="Neveu A P."/>
        </authorList>
    </citation>
    <scope>NUCLEOTIDE SEQUENCE</scope>
    <source>
        <tissue evidence="5">Whole embryo</tissue>
    </source>
</reference>
<dbReference type="PROSITE" id="PS51450">
    <property type="entry name" value="LRR"/>
    <property type="match status" value="2"/>
</dbReference>
<dbReference type="InterPro" id="IPR055414">
    <property type="entry name" value="LRR_R13L4/SHOC2-like"/>
</dbReference>
<feature type="domain" description="Disease resistance R13L4/SHOC-2-like LRR" evidence="4">
    <location>
        <begin position="89"/>
        <end position="168"/>
    </location>
</feature>
<gene>
    <name evidence="5" type="primary">Lrrc47</name>
</gene>
<dbReference type="InterPro" id="IPR003591">
    <property type="entry name" value="Leu-rich_rpt_typical-subtyp"/>
</dbReference>
<feature type="region of interest" description="Disordered" evidence="3">
    <location>
        <begin position="507"/>
        <end position="528"/>
    </location>
</feature>
<dbReference type="GO" id="GO:0006432">
    <property type="term" value="P:phenylalanyl-tRNA aminoacylation"/>
    <property type="evidence" value="ECO:0007669"/>
    <property type="project" value="InterPro"/>
</dbReference>
<evidence type="ECO:0000256" key="2">
    <source>
        <dbReference type="ARBA" id="ARBA00022737"/>
    </source>
</evidence>
<evidence type="ECO:0000256" key="3">
    <source>
        <dbReference type="SAM" id="MobiDB-lite"/>
    </source>
</evidence>
<name>A0A6F9DJZ6_9ASCI</name>
<dbReference type="EMBL" id="LR787659">
    <property type="protein sequence ID" value="CAB3263521.1"/>
    <property type="molecule type" value="mRNA"/>
</dbReference>
<evidence type="ECO:0000259" key="4">
    <source>
        <dbReference type="Pfam" id="PF23598"/>
    </source>
</evidence>
<sequence>MMSEPWPEIVQASSEKRRELVLKGTDADLKQRVQDADGLLPSELYQLELLNFLQINSLAVRELSNEVSSLKNLSQFFCRQNALTSIPDEITCIKTLKFLDMSENAITELPENIGQLMNLQTLNMAHNKLTCLPSSVCDLASLAILDVSQNNFEEFPDVLCKAPVCERLAEFQASHNNIDDVPDSVENIVMLKVFDLSNNQIKELGRSIAGCLKLKQVNFTSNPLKDKRLKKLIDQKNSQKSIMDYIRTKGRAKQNQNATNEKTQQGKGGRKKLKGQKAHEAVAAEEEALVKYFIDVLKVDTSDAEVPFRVIVENEVKEIRPFIVACIIKNLNLDQGDMFKNFISLQTRIHDEICGKRTIATIATHDMKHLRGSYVVYDAQEPDLFKIRPLGRKAEVTALSLYQKLCKEAEDTRKEKKRNQVSGIHKYLTLLNGQEKFALLRRSSDDCVISLPPLTNCDATKISSETSDVFVEITGTKSLGACKSVMDELLKRMVELGYYSDTQNDNGRDFFDDSSDEDEHTEVHASKSRSLVVQQVKVEDGEGKMRVVYPSRTDMVFETKEIKVRRPK</sequence>